<comment type="function">
    <text evidence="1 9">Reversible hydration of carbon dioxide.</text>
</comment>
<dbReference type="OrthoDB" id="5986706at2759"/>
<dbReference type="SUPFAM" id="SSF51069">
    <property type="entry name" value="Carbonic anhydrase"/>
    <property type="match status" value="1"/>
</dbReference>
<dbReference type="SMART" id="SM01057">
    <property type="entry name" value="Carb_anhydrase"/>
    <property type="match status" value="1"/>
</dbReference>
<dbReference type="CDD" id="cd00326">
    <property type="entry name" value="alpha_CA"/>
    <property type="match status" value="1"/>
</dbReference>
<evidence type="ECO:0000256" key="8">
    <source>
        <dbReference type="ARBA" id="ARBA00048348"/>
    </source>
</evidence>
<reference evidence="11" key="1">
    <citation type="submission" date="2023-01" db="EMBL/GenBank/DDBJ databases">
        <title>Genome assembly of the deep-sea coral Lophelia pertusa.</title>
        <authorList>
            <person name="Herrera S."/>
            <person name="Cordes E."/>
        </authorList>
    </citation>
    <scope>NUCLEOTIDE SEQUENCE</scope>
    <source>
        <strain evidence="11">USNM1676648</strain>
        <tissue evidence="11">Polyp</tissue>
    </source>
</reference>
<evidence type="ECO:0000313" key="12">
    <source>
        <dbReference type="Proteomes" id="UP001163046"/>
    </source>
</evidence>
<dbReference type="InterPro" id="IPR036398">
    <property type="entry name" value="CA_dom_sf"/>
</dbReference>
<dbReference type="InterPro" id="IPR023561">
    <property type="entry name" value="Carbonic_anhydrase_a-class"/>
</dbReference>
<keyword evidence="5 9" id="KW-0862">Zinc</keyword>
<dbReference type="EMBL" id="MU825873">
    <property type="protein sequence ID" value="KAJ7387973.1"/>
    <property type="molecule type" value="Genomic_DNA"/>
</dbReference>
<evidence type="ECO:0000256" key="5">
    <source>
        <dbReference type="ARBA" id="ARBA00022833"/>
    </source>
</evidence>
<dbReference type="InterPro" id="IPR018338">
    <property type="entry name" value="Carbonic_anhydrase_a-class_CS"/>
</dbReference>
<evidence type="ECO:0000256" key="9">
    <source>
        <dbReference type="RuleBase" id="RU367011"/>
    </source>
</evidence>
<evidence type="ECO:0000259" key="10">
    <source>
        <dbReference type="PROSITE" id="PS51144"/>
    </source>
</evidence>
<proteinExistence type="inferred from homology"/>
<evidence type="ECO:0000256" key="6">
    <source>
        <dbReference type="ARBA" id="ARBA00023180"/>
    </source>
</evidence>
<dbReference type="Pfam" id="PF00194">
    <property type="entry name" value="Carb_anhydrase"/>
    <property type="match status" value="1"/>
</dbReference>
<dbReference type="PANTHER" id="PTHR18952:SF265">
    <property type="entry name" value="CARBONIC ANHYDRASE"/>
    <property type="match status" value="1"/>
</dbReference>
<keyword evidence="6" id="KW-0325">Glycoprotein</keyword>
<feature type="domain" description="Alpha-carbonic anhydrase" evidence="10">
    <location>
        <begin position="21"/>
        <end position="274"/>
    </location>
</feature>
<dbReference type="InterPro" id="IPR001148">
    <property type="entry name" value="CA_dom"/>
</dbReference>
<comment type="catalytic activity">
    <reaction evidence="8 9">
        <text>hydrogencarbonate + H(+) = CO2 + H2O</text>
        <dbReference type="Rhea" id="RHEA:10748"/>
        <dbReference type="ChEBI" id="CHEBI:15377"/>
        <dbReference type="ChEBI" id="CHEBI:15378"/>
        <dbReference type="ChEBI" id="CHEBI:16526"/>
        <dbReference type="ChEBI" id="CHEBI:17544"/>
        <dbReference type="EC" id="4.2.1.1"/>
    </reaction>
</comment>
<organism evidence="11 12">
    <name type="scientific">Desmophyllum pertusum</name>
    <dbReference type="NCBI Taxonomy" id="174260"/>
    <lineage>
        <taxon>Eukaryota</taxon>
        <taxon>Metazoa</taxon>
        <taxon>Cnidaria</taxon>
        <taxon>Anthozoa</taxon>
        <taxon>Hexacorallia</taxon>
        <taxon>Scleractinia</taxon>
        <taxon>Caryophylliina</taxon>
        <taxon>Caryophylliidae</taxon>
        <taxon>Desmophyllum</taxon>
    </lineage>
</organism>
<comment type="caution">
    <text evidence="11">The sequence shown here is derived from an EMBL/GenBank/DDBJ whole genome shotgun (WGS) entry which is preliminary data.</text>
</comment>
<dbReference type="GO" id="GO:0008270">
    <property type="term" value="F:zinc ion binding"/>
    <property type="evidence" value="ECO:0007669"/>
    <property type="project" value="UniProtKB-UniRule"/>
</dbReference>
<dbReference type="PROSITE" id="PS51144">
    <property type="entry name" value="ALPHA_CA_2"/>
    <property type="match status" value="1"/>
</dbReference>
<dbReference type="Proteomes" id="UP001163046">
    <property type="component" value="Unassembled WGS sequence"/>
</dbReference>
<comment type="similarity">
    <text evidence="2 9">Belongs to the alpha-carbonic anhydrase family.</text>
</comment>
<comment type="cofactor">
    <cofactor evidence="9">
        <name>Zn(2+)</name>
        <dbReference type="ChEBI" id="CHEBI:29105"/>
    </cofactor>
</comment>
<dbReference type="PANTHER" id="PTHR18952">
    <property type="entry name" value="CARBONIC ANHYDRASE"/>
    <property type="match status" value="1"/>
</dbReference>
<dbReference type="PROSITE" id="PS00162">
    <property type="entry name" value="ALPHA_CA_1"/>
    <property type="match status" value="1"/>
</dbReference>
<dbReference type="GO" id="GO:0005886">
    <property type="term" value="C:plasma membrane"/>
    <property type="evidence" value="ECO:0007669"/>
    <property type="project" value="TreeGrafter"/>
</dbReference>
<evidence type="ECO:0000313" key="11">
    <source>
        <dbReference type="EMBL" id="KAJ7387973.1"/>
    </source>
</evidence>
<evidence type="ECO:0000256" key="3">
    <source>
        <dbReference type="ARBA" id="ARBA00012925"/>
    </source>
</evidence>
<dbReference type="Gene3D" id="3.10.200.10">
    <property type="entry name" value="Alpha carbonic anhydrase"/>
    <property type="match status" value="1"/>
</dbReference>
<keyword evidence="7 9" id="KW-0456">Lyase</keyword>
<accession>A0A9X0D720</accession>
<feature type="chain" id="PRO_5041018060" description="Carbonic anhydrase" evidence="9">
    <location>
        <begin position="19"/>
        <end position="316"/>
    </location>
</feature>
<feature type="signal peptide" evidence="9">
    <location>
        <begin position="1"/>
        <end position="18"/>
    </location>
</feature>
<name>A0A9X0D720_9CNID</name>
<protein>
    <recommendedName>
        <fullName evidence="3 9">Carbonic anhydrase</fullName>
        <ecNumber evidence="3 9">4.2.1.1</ecNumber>
    </recommendedName>
</protein>
<dbReference type="EC" id="4.2.1.1" evidence="3 9"/>
<dbReference type="FunFam" id="3.10.200.10:FF:000003">
    <property type="entry name" value="Carbonic anhydrase 12"/>
    <property type="match status" value="1"/>
</dbReference>
<evidence type="ECO:0000256" key="1">
    <source>
        <dbReference type="ARBA" id="ARBA00002904"/>
    </source>
</evidence>
<sequence>MAKLLLLAFFCISGVSLAFGSSWNYIANSGSGPANWTGVCASGTKQSPIDINSTSATYNPYSAFNLQYFGTTPAINFTGTNNGHSVEIAVPSNVYFVNGGGLTGNFTTGQFHLHWGSSDSKGSEHLVDGEQYAAEMHFVNFNVKYPNLTSAADKSDGLAVLGVLIKVGTTNAAFNNIANHFSKLVNKSSTVDGIASFSLAALLPNTTKFYRYSGSLTTPGCYESVAWTVFSEPIQVSSAQMAGLRQVMMNSTNSMENNFRPAQKLNGRTVYISYKKPSDHSTANPAAIPTKPDGAVVAKITTSLLLMMLFGALFLN</sequence>
<keyword evidence="12" id="KW-1185">Reference proteome</keyword>
<evidence type="ECO:0000256" key="2">
    <source>
        <dbReference type="ARBA" id="ARBA00010718"/>
    </source>
</evidence>
<dbReference type="AlphaFoldDB" id="A0A9X0D720"/>
<dbReference type="GO" id="GO:0004089">
    <property type="term" value="F:carbonate dehydratase activity"/>
    <property type="evidence" value="ECO:0007669"/>
    <property type="project" value="UniProtKB-UniRule"/>
</dbReference>
<gene>
    <name evidence="11" type="ORF">OS493_001330</name>
</gene>
<evidence type="ECO:0000256" key="4">
    <source>
        <dbReference type="ARBA" id="ARBA00022723"/>
    </source>
</evidence>
<evidence type="ECO:0000256" key="7">
    <source>
        <dbReference type="ARBA" id="ARBA00023239"/>
    </source>
</evidence>
<keyword evidence="9" id="KW-0732">Signal</keyword>
<keyword evidence="4 9" id="KW-0479">Metal-binding</keyword>